<dbReference type="InterPro" id="IPR059182">
    <property type="entry name" value="Khc_C"/>
</dbReference>
<dbReference type="FunFam" id="3.40.850.10:FF:000009">
    <property type="entry name" value="Kinesin-like protein"/>
    <property type="match status" value="1"/>
</dbReference>
<keyword evidence="3" id="KW-0493">Microtubule</keyword>
<evidence type="ECO:0000313" key="13">
    <source>
        <dbReference type="EMBL" id="KAG5213833.1"/>
    </source>
</evidence>
<dbReference type="SMART" id="SM00129">
    <property type="entry name" value="KISc"/>
    <property type="match status" value="1"/>
</dbReference>
<comment type="subcellular location">
    <subcellularLocation>
        <location evidence="1">Cytoplasm</location>
        <location evidence="1">Cytoskeleton</location>
    </subcellularLocation>
</comment>
<dbReference type="Gene3D" id="6.10.250.1590">
    <property type="match status" value="1"/>
</dbReference>
<dbReference type="InterPro" id="IPR027417">
    <property type="entry name" value="P-loop_NTPase"/>
</dbReference>
<dbReference type="Proteomes" id="UP000664991">
    <property type="component" value="Unassembled WGS sequence"/>
</dbReference>
<proteinExistence type="inferred from homology"/>
<comment type="caution">
    <text evidence="13">The sequence shown here is derived from an EMBL/GenBank/DDBJ whole genome shotgun (WGS) entry which is preliminary data.</text>
</comment>
<feature type="transmembrane region" description="Helical" evidence="11">
    <location>
        <begin position="1052"/>
        <end position="1071"/>
    </location>
</feature>
<comment type="similarity">
    <text evidence="9">Belongs to the TRAFAC class myosin-kinesin ATPase superfamily. Kinesin family.</text>
</comment>
<feature type="coiled-coil region" evidence="10">
    <location>
        <begin position="332"/>
        <end position="373"/>
    </location>
</feature>
<keyword evidence="11" id="KW-0812">Transmembrane</keyword>
<evidence type="ECO:0000256" key="11">
    <source>
        <dbReference type="SAM" id="Phobius"/>
    </source>
</evidence>
<evidence type="ECO:0000256" key="1">
    <source>
        <dbReference type="ARBA" id="ARBA00004245"/>
    </source>
</evidence>
<keyword evidence="4 9" id="KW-0547">Nucleotide-binding</keyword>
<dbReference type="PANTHER" id="PTHR47968">
    <property type="entry name" value="CENTROMERE PROTEIN E"/>
    <property type="match status" value="1"/>
</dbReference>
<gene>
    <name evidence="13" type="ORF">JEQ12_009619</name>
</gene>
<evidence type="ECO:0000256" key="6">
    <source>
        <dbReference type="ARBA" id="ARBA00023054"/>
    </source>
</evidence>
<feature type="binding site" evidence="9">
    <location>
        <begin position="86"/>
        <end position="93"/>
    </location>
    <ligand>
        <name>ATP</name>
        <dbReference type="ChEBI" id="CHEBI:30616"/>
    </ligand>
</feature>
<dbReference type="InterPro" id="IPR019821">
    <property type="entry name" value="Kinesin_motor_CS"/>
</dbReference>
<dbReference type="AlphaFoldDB" id="A0A836D5Y7"/>
<evidence type="ECO:0000256" key="8">
    <source>
        <dbReference type="ARBA" id="ARBA00023212"/>
    </source>
</evidence>
<dbReference type="GO" id="GO:0007018">
    <property type="term" value="P:microtubule-based movement"/>
    <property type="evidence" value="ECO:0007669"/>
    <property type="project" value="InterPro"/>
</dbReference>
<reference evidence="13 14" key="1">
    <citation type="submission" date="2020-12" db="EMBL/GenBank/DDBJ databases">
        <title>De novo assembly of Tibetan sheep genome.</title>
        <authorList>
            <person name="Li X."/>
        </authorList>
    </citation>
    <scope>NUCLEOTIDE SEQUENCE [LARGE SCALE GENOMIC DNA]</scope>
    <source>
        <tissue evidence="13">Heart</tissue>
    </source>
</reference>
<protein>
    <recommendedName>
        <fullName evidence="12">Kinesin motor domain-containing protein</fullName>
    </recommendedName>
</protein>
<keyword evidence="11" id="KW-1133">Transmembrane helix</keyword>
<keyword evidence="11" id="KW-0472">Membrane</keyword>
<name>A0A836D5Y7_SHEEP</name>
<dbReference type="PANTHER" id="PTHR47968:SF70">
    <property type="entry name" value="KINESIN HEAVY CHAIN ISOFORM 5C"/>
    <property type="match status" value="1"/>
</dbReference>
<dbReference type="GO" id="GO:0005524">
    <property type="term" value="F:ATP binding"/>
    <property type="evidence" value="ECO:0007669"/>
    <property type="project" value="UniProtKB-UniRule"/>
</dbReference>
<feature type="coiled-coil region" evidence="10">
    <location>
        <begin position="591"/>
        <end position="914"/>
    </location>
</feature>
<dbReference type="GO" id="GO:0005874">
    <property type="term" value="C:microtubule"/>
    <property type="evidence" value="ECO:0007669"/>
    <property type="project" value="UniProtKB-KW"/>
</dbReference>
<keyword evidence="5 9" id="KW-0067">ATP-binding</keyword>
<dbReference type="PROSITE" id="PS00411">
    <property type="entry name" value="KINESIN_MOTOR_1"/>
    <property type="match status" value="1"/>
</dbReference>
<evidence type="ECO:0000313" key="14">
    <source>
        <dbReference type="Proteomes" id="UP000664991"/>
    </source>
</evidence>
<evidence type="ECO:0000256" key="4">
    <source>
        <dbReference type="ARBA" id="ARBA00022741"/>
    </source>
</evidence>
<evidence type="ECO:0000256" key="2">
    <source>
        <dbReference type="ARBA" id="ARBA00022490"/>
    </source>
</evidence>
<keyword evidence="8" id="KW-0206">Cytoskeleton</keyword>
<accession>A0A836D5Y7</accession>
<dbReference type="CDD" id="cd01369">
    <property type="entry name" value="KISc_KHC_KIF5"/>
    <property type="match status" value="1"/>
</dbReference>
<feature type="coiled-coil region" evidence="10">
    <location>
        <begin position="414"/>
        <end position="539"/>
    </location>
</feature>
<dbReference type="Gene3D" id="3.40.850.10">
    <property type="entry name" value="Kinesin motor domain"/>
    <property type="match status" value="1"/>
</dbReference>
<dbReference type="CDD" id="cd23649">
    <property type="entry name" value="Khc_CBD_cc"/>
    <property type="match status" value="1"/>
</dbReference>
<keyword evidence="6 10" id="KW-0175">Coiled coil</keyword>
<evidence type="ECO:0000259" key="12">
    <source>
        <dbReference type="PROSITE" id="PS50067"/>
    </source>
</evidence>
<evidence type="ECO:0000256" key="5">
    <source>
        <dbReference type="ARBA" id="ARBA00022840"/>
    </source>
</evidence>
<dbReference type="PROSITE" id="PS50067">
    <property type="entry name" value="KINESIN_MOTOR_2"/>
    <property type="match status" value="1"/>
</dbReference>
<keyword evidence="2" id="KW-0963">Cytoplasm</keyword>
<dbReference type="EMBL" id="JAEMGP010000002">
    <property type="protein sequence ID" value="KAG5213833.1"/>
    <property type="molecule type" value="Genomic_DNA"/>
</dbReference>
<evidence type="ECO:0000256" key="3">
    <source>
        <dbReference type="ARBA" id="ARBA00022701"/>
    </source>
</evidence>
<dbReference type="PRINTS" id="PR00380">
    <property type="entry name" value="KINESINHEAVY"/>
</dbReference>
<organism evidence="13 14">
    <name type="scientific">Ovis aries</name>
    <name type="common">Sheep</name>
    <dbReference type="NCBI Taxonomy" id="9940"/>
    <lineage>
        <taxon>Eukaryota</taxon>
        <taxon>Metazoa</taxon>
        <taxon>Chordata</taxon>
        <taxon>Craniata</taxon>
        <taxon>Vertebrata</taxon>
        <taxon>Euteleostomi</taxon>
        <taxon>Mammalia</taxon>
        <taxon>Eutheria</taxon>
        <taxon>Laurasiatheria</taxon>
        <taxon>Artiodactyla</taxon>
        <taxon>Ruminantia</taxon>
        <taxon>Pecora</taxon>
        <taxon>Bovidae</taxon>
        <taxon>Caprinae</taxon>
        <taxon>Ovis</taxon>
    </lineage>
</organism>
<dbReference type="GO" id="GO:0008017">
    <property type="term" value="F:microtubule binding"/>
    <property type="evidence" value="ECO:0007669"/>
    <property type="project" value="InterPro"/>
</dbReference>
<feature type="domain" description="Kinesin motor" evidence="12">
    <location>
        <begin position="8"/>
        <end position="327"/>
    </location>
</feature>
<dbReference type="Pfam" id="PF00225">
    <property type="entry name" value="Kinesin"/>
    <property type="match status" value="1"/>
</dbReference>
<dbReference type="InterPro" id="IPR036961">
    <property type="entry name" value="Kinesin_motor_dom_sf"/>
</dbReference>
<evidence type="ECO:0000256" key="9">
    <source>
        <dbReference type="PROSITE-ProRule" id="PRU00283"/>
    </source>
</evidence>
<sequence>MADPAECSIKVMCRFRPLNEAEILRGDKFIPKFKGEETVVIGQGKPYVFDRVLPPSTTQEQVYNACAKQIVKDVLEGYNGTIFAYGQTSSGKTHTMEGKLHDPQLMGIIPRIAHDIFDHIYSMDENLEFHIKVSYFEIYLDKIRDLLDVSKTNLAVHEDKNRVPYVKGCTERFVSSPEEVMDVIDEGKANRHVAVTNMNEHSSRSHSIFLINIKQENVETEKKLSGKLYLVDLAGSEKVSKTGAEGAVLDEAKNINKSLSALGNVISALAEGTKTHVPYRDSKMTRILQDSLGGNCRTTIVICCSPSVFNEAETKSTLMFGQRAKTIKNTVSVNLELTAEEWKKKYEKEKEKNKTLKNVIQHLEMELNRWRNGEAVPEDEQISAKDQKSLEPCDNTPVIDNIAPVVAGISAEEKEKYDEEISSLYRQLDDKDDEINQQSQLAEKLKQQMLDQDELLASTRRDYEKIQEELTRLQIENEAAKDEVKEVLQALEELAVNYDQKSQEVEDKTRANEQLTDELAQKTTTLTTTQRELSQLQELSNHQKKRATEILNLLLKDLGEIGGIIGTNDVKTLADVNGVIEEEFTMARLYISKMKSEVKSLVNRSKQLESAQMDSNRKMNASERELAACQLLISQHEAKIKSLTDYMQNMEQKRRQLEESQDSLSEELAKLRAQEKMHEVSFQDKEKEHLTRLQDAEEMKKALEQQMESHREAHQKQLSRLRDEIEEKQRIIDEIRDLNQKLQLEQEKLSSDYNKLKIEDQEREMKLEKLLLLNDKREQAREDLKGLEETVSRELQTLHNLRKLFVQDLTARVKKSVELDSDDGGGSAAQKQKISFLENNLEQLTKVHKQLVRDNADLRCELPKLEKRLRATAERVKALESALKEAKENAMRDRKRYQQEVDRIKEAVRAKNMARRAHSAQIDHLSPNDFFTLQEVLNTSDQGEDTSNSPEFPCNFEKIRREILLGLHPEHKQPQGRLQEALGTETYQPSSSAGRTICSGYTKCSGVDNLADIHGSHKLSGLAQKDEDCDILLLKESSRGKIGDIPGVRLPVLYVVAKLFDQYCFLLYLFILDRNNWFYKIIKIVKSDVNIFSRVTIHTVCIYGLDILYFTR</sequence>
<dbReference type="GO" id="GO:0003777">
    <property type="term" value="F:microtubule motor activity"/>
    <property type="evidence" value="ECO:0007669"/>
    <property type="project" value="InterPro"/>
</dbReference>
<feature type="transmembrane region" description="Helical" evidence="11">
    <location>
        <begin position="1091"/>
        <end position="1110"/>
    </location>
</feature>
<keyword evidence="7 9" id="KW-0505">Motor protein</keyword>
<dbReference type="InterPro" id="IPR027640">
    <property type="entry name" value="Kinesin-like_fam"/>
</dbReference>
<evidence type="ECO:0000256" key="10">
    <source>
        <dbReference type="SAM" id="Coils"/>
    </source>
</evidence>
<dbReference type="SUPFAM" id="SSF52540">
    <property type="entry name" value="P-loop containing nucleoside triphosphate hydrolases"/>
    <property type="match status" value="1"/>
</dbReference>
<dbReference type="InterPro" id="IPR001752">
    <property type="entry name" value="Kinesin_motor_dom"/>
</dbReference>
<evidence type="ECO:0000256" key="7">
    <source>
        <dbReference type="ARBA" id="ARBA00023175"/>
    </source>
</evidence>